<dbReference type="GO" id="GO:0140359">
    <property type="term" value="F:ABC-type transporter activity"/>
    <property type="evidence" value="ECO:0007669"/>
    <property type="project" value="InterPro"/>
</dbReference>
<evidence type="ECO:0000256" key="7">
    <source>
        <dbReference type="ARBA" id="ARBA00022840"/>
    </source>
</evidence>
<dbReference type="Gene3D" id="3.40.50.300">
    <property type="entry name" value="P-loop containing nucleotide triphosphate hydrolases"/>
    <property type="match status" value="2"/>
</dbReference>
<dbReference type="InterPro" id="IPR043926">
    <property type="entry name" value="ABCG_dom"/>
</dbReference>
<evidence type="ECO:0000256" key="2">
    <source>
        <dbReference type="ARBA" id="ARBA00006012"/>
    </source>
</evidence>
<dbReference type="InterPro" id="IPR034003">
    <property type="entry name" value="ABCG_PDR_2"/>
</dbReference>
<dbReference type="SUPFAM" id="SSF52540">
    <property type="entry name" value="P-loop containing nucleoside triphosphate hydrolases"/>
    <property type="match status" value="2"/>
</dbReference>
<dbReference type="Pfam" id="PF19055">
    <property type="entry name" value="ABC2_membrane_7"/>
    <property type="match status" value="2"/>
</dbReference>
<dbReference type="PROSITE" id="PS50893">
    <property type="entry name" value="ABC_TRANSPORTER_2"/>
    <property type="match status" value="2"/>
</dbReference>
<feature type="transmembrane region" description="Helical" evidence="11">
    <location>
        <begin position="665"/>
        <end position="687"/>
    </location>
</feature>
<feature type="transmembrane region" description="Helical" evidence="11">
    <location>
        <begin position="1311"/>
        <end position="1331"/>
    </location>
</feature>
<dbReference type="InterPro" id="IPR013581">
    <property type="entry name" value="PDR_assoc"/>
</dbReference>
<gene>
    <name evidence="14" type="primary">LOC120254127</name>
</gene>
<feature type="transmembrane region" description="Helical" evidence="11">
    <location>
        <begin position="555"/>
        <end position="574"/>
    </location>
</feature>
<dbReference type="InterPro" id="IPR027417">
    <property type="entry name" value="P-loop_NTPase"/>
</dbReference>
<dbReference type="Pfam" id="PF00005">
    <property type="entry name" value="ABC_tran"/>
    <property type="match status" value="2"/>
</dbReference>
<keyword evidence="13" id="KW-1185">Reference proteome</keyword>
<dbReference type="GO" id="GO:0005524">
    <property type="term" value="F:ATP binding"/>
    <property type="evidence" value="ECO:0007669"/>
    <property type="project" value="UniProtKB-KW"/>
</dbReference>
<name>A0AB40AT90_DIOCR</name>
<dbReference type="InterPro" id="IPR013525">
    <property type="entry name" value="ABC2_TM"/>
</dbReference>
<dbReference type="InterPro" id="IPR003593">
    <property type="entry name" value="AAA+_ATPase"/>
</dbReference>
<evidence type="ECO:0000256" key="1">
    <source>
        <dbReference type="ARBA" id="ARBA00004141"/>
    </source>
</evidence>
<dbReference type="GO" id="GO:0005886">
    <property type="term" value="C:plasma membrane"/>
    <property type="evidence" value="ECO:0007669"/>
    <property type="project" value="UniProtKB-ARBA"/>
</dbReference>
<reference evidence="14" key="1">
    <citation type="submission" date="2025-08" db="UniProtKB">
        <authorList>
            <consortium name="RefSeq"/>
        </authorList>
    </citation>
    <scope>IDENTIFICATION</scope>
</reference>
<evidence type="ECO:0000256" key="6">
    <source>
        <dbReference type="ARBA" id="ARBA00022741"/>
    </source>
</evidence>
<dbReference type="FunFam" id="3.40.50.300:FF:000532">
    <property type="entry name" value="ABC transporter G family member 34"/>
    <property type="match status" value="1"/>
</dbReference>
<feature type="domain" description="ABC transporter" evidence="12">
    <location>
        <begin position="127"/>
        <end position="427"/>
    </location>
</feature>
<feature type="transmembrane region" description="Helical" evidence="11">
    <location>
        <begin position="637"/>
        <end position="658"/>
    </location>
</feature>
<keyword evidence="3" id="KW-0813">Transport</keyword>
<comment type="similarity">
    <text evidence="2">Belongs to the ABC transporter superfamily. ABCG family. PDR (TC 3.A.1.205) subfamily.</text>
</comment>
<evidence type="ECO:0000313" key="14">
    <source>
        <dbReference type="RefSeq" id="XP_039118207.1"/>
    </source>
</evidence>
<evidence type="ECO:0000256" key="3">
    <source>
        <dbReference type="ARBA" id="ARBA00022448"/>
    </source>
</evidence>
<feature type="transmembrane region" description="Helical" evidence="11">
    <location>
        <begin position="1281"/>
        <end position="1304"/>
    </location>
</feature>
<feature type="transmembrane region" description="Helical" evidence="11">
    <location>
        <begin position="1168"/>
        <end position="1186"/>
    </location>
</feature>
<dbReference type="Pfam" id="PF08370">
    <property type="entry name" value="PDR_assoc"/>
    <property type="match status" value="1"/>
</dbReference>
<evidence type="ECO:0000256" key="4">
    <source>
        <dbReference type="ARBA" id="ARBA00022692"/>
    </source>
</evidence>
<sequence length="1422" mass="161097">MMHEKDDGDDDSHWSAVQRLPSMKRLRTSLFDCNETEDGEQQKGKRVVDVTKLSAVERRLFIERLIKHIENDNLQLLQKQKERTDRVNVKLPTIEVRYNNLCVEAECEVVKGKPLPTLWNATKSFLLGIAKIPGLVSETKISIIKDVSGIIKPSRMTLLLGPPGCGKTTFLLALAGKLDKSFKVSIDSFIFTYSLSSCLAIQGLFHFPQVAGEISYNGFKLEEFAPGKSSAYISQNDMHIPEMTVREILDFSARFQGVGSRAEIMKEVSRREKLAGIVPEPDIDIYMKATSVEGLARSLQTDYVLKIMGLEICAEITVGDEMRRGISGGQKKRLTTGEMIVGPTKVLFMDDISTGLDSSTTYQIVKWLQQMAHIMEDTMVISLLQPAPETYELFDDIILMAKGQIAYHGPRCEILSFFKECGFKCPERKGEADFLQEILSEKDQKQYWHCPQEHYSYVPVSEFANKFKAHHIGQRISERLSEPIHKTQSHIDALSFSIYSLPKKELFKACMARELLLMKRNSIIYIFKLTQLTITGIITMSFFMRTRPSFDVQQANFYMASLFYAITFLMINGLPEMAFTIARLSGFYKQRDLHFYPAWAYAIPASILKIPISLIESLVWTSLTYYVTGYSPEAKRFFGHFLTLFLVHQMAVSLSRFIGAYFQTLVSSVLVASLALMVFTLCGGFLLPKSSMPVWFKWVFWVSPITYSEIALSVNEFLAPRWQRSSSGNTTIGIQVLSSHALNYGYSFYWISVGALIGYIILFNVAFTLALTFTRSIGKSRAVISHDKLSQMKQGDKPDGATVQREDYQRGKMVLPVQPLTVTFQDLQYYVDTPPELREQGYTSKKLQLLNNFTGAFRPGILSALMGVSGAGKTTLLDVLSGRKTSGTIAGDIRIGGFPKTQETFARISGYCEQTDIHSPQITVKESVIYSAWLRLPQKIDSEARTAFVNEVLQTIELDGIKDELVGVPGEYGLSTEQRKRLTIAVELVSNPSIIFMDEPTSGLDARSAAVVMRAVKNIAETGRTVVCTIHQPSIHIFEAFDELILMKAGGELIYSGPIGENSSEVIKYFEGIPGVPKITDNYNPATWMLEVTSTSNETQLGVDFAKIYRESTLYNENEELVKELSKPPPGSTDLHFTTRFPRNNWEQFKACLWKQHLSYWRSPSYNLVRILFVFISALILAVLFWKHGKALNTEQDLFNMLGSLYMSVILTGVNSCTSVIPYIITERTVFYREKFAGMYSTVAYSLAQVLIEFPYVIMLALMFTIITYPTIGFFWSPYKFIWFFYTISCAILSYVYLGMLLVSLTPNFQIASIFSSFLFQTLNLFSGFLIPGPGIPKWWMWAYYMMPTSWILKGVFTSQYGDIKQEVKVFGETKTVAAFLEDFYGFHQNRLTMVAFVLISFPVLFASLFMYFIGKLDFQKR</sequence>
<feature type="transmembrane region" description="Helical" evidence="11">
    <location>
        <begin position="748"/>
        <end position="771"/>
    </location>
</feature>
<evidence type="ECO:0000256" key="9">
    <source>
        <dbReference type="ARBA" id="ARBA00023136"/>
    </source>
</evidence>
<dbReference type="PANTHER" id="PTHR19241">
    <property type="entry name" value="ATP-BINDING CASSETTE TRANSPORTER"/>
    <property type="match status" value="1"/>
</dbReference>
<keyword evidence="7" id="KW-0067">ATP-binding</keyword>
<organism evidence="13 14">
    <name type="scientific">Dioscorea cayennensis subsp. rotundata</name>
    <name type="common">White Guinea yam</name>
    <name type="synonym">Dioscorea rotundata</name>
    <dbReference type="NCBI Taxonomy" id="55577"/>
    <lineage>
        <taxon>Eukaryota</taxon>
        <taxon>Viridiplantae</taxon>
        <taxon>Streptophyta</taxon>
        <taxon>Embryophyta</taxon>
        <taxon>Tracheophyta</taxon>
        <taxon>Spermatophyta</taxon>
        <taxon>Magnoliopsida</taxon>
        <taxon>Liliopsida</taxon>
        <taxon>Dioscoreales</taxon>
        <taxon>Dioscoreaceae</taxon>
        <taxon>Dioscorea</taxon>
    </lineage>
</organism>
<evidence type="ECO:0000256" key="10">
    <source>
        <dbReference type="ARBA" id="ARBA00037747"/>
    </source>
</evidence>
<comment type="function">
    <text evidence="10">May be a general defense protein.</text>
</comment>
<evidence type="ECO:0000259" key="12">
    <source>
        <dbReference type="PROSITE" id="PS50893"/>
    </source>
</evidence>
<feature type="transmembrane region" description="Helical" evidence="11">
    <location>
        <begin position="1392"/>
        <end position="1414"/>
    </location>
</feature>
<keyword evidence="6" id="KW-0547">Nucleotide-binding</keyword>
<comment type="subcellular location">
    <subcellularLocation>
        <location evidence="1">Membrane</location>
        <topology evidence="1">Multi-pass membrane protein</topology>
    </subcellularLocation>
</comment>
<dbReference type="SMART" id="SM00382">
    <property type="entry name" value="AAA"/>
    <property type="match status" value="2"/>
</dbReference>
<dbReference type="GO" id="GO:0016887">
    <property type="term" value="F:ATP hydrolysis activity"/>
    <property type="evidence" value="ECO:0007669"/>
    <property type="project" value="InterPro"/>
</dbReference>
<feature type="domain" description="ABC transporter" evidence="12">
    <location>
        <begin position="822"/>
        <end position="1075"/>
    </location>
</feature>
<dbReference type="InterPro" id="IPR003439">
    <property type="entry name" value="ABC_transporter-like_ATP-bd"/>
</dbReference>
<accession>A0AB40AT90</accession>
<evidence type="ECO:0000256" key="8">
    <source>
        <dbReference type="ARBA" id="ARBA00022989"/>
    </source>
</evidence>
<dbReference type="FunFam" id="3.40.50.300:FF:000157">
    <property type="entry name" value="ABC transporter G family member 34"/>
    <property type="match status" value="1"/>
</dbReference>
<proteinExistence type="inferred from homology"/>
<keyword evidence="9 11" id="KW-0472">Membrane</keyword>
<feature type="transmembrane region" description="Helical" evidence="11">
    <location>
        <begin position="523"/>
        <end position="543"/>
    </location>
</feature>
<evidence type="ECO:0000256" key="5">
    <source>
        <dbReference type="ARBA" id="ARBA00022737"/>
    </source>
</evidence>
<evidence type="ECO:0000256" key="11">
    <source>
        <dbReference type="SAM" id="Phobius"/>
    </source>
</evidence>
<dbReference type="Pfam" id="PF01061">
    <property type="entry name" value="ABC2_membrane"/>
    <property type="match status" value="2"/>
</dbReference>
<keyword evidence="4 11" id="KW-0812">Transmembrane</keyword>
<dbReference type="Proteomes" id="UP001515500">
    <property type="component" value="Chromosome 3"/>
</dbReference>
<protein>
    <submittedName>
        <fullName evidence="14">LOW QUALITY PROTEIN: pleiotropic drug resistance protein 3-like</fullName>
    </submittedName>
</protein>
<keyword evidence="8 11" id="KW-1133">Transmembrane helix</keyword>
<feature type="transmembrane region" description="Helical" evidence="11">
    <location>
        <begin position="1247"/>
        <end position="1269"/>
    </location>
</feature>
<feature type="transmembrane region" description="Helical" evidence="11">
    <location>
        <begin position="1206"/>
        <end position="1226"/>
    </location>
</feature>
<evidence type="ECO:0000313" key="13">
    <source>
        <dbReference type="Proteomes" id="UP001515500"/>
    </source>
</evidence>
<dbReference type="RefSeq" id="XP_039118207.1">
    <property type="nucleotide sequence ID" value="XM_039262273.1"/>
</dbReference>
<keyword evidence="5" id="KW-0677">Repeat</keyword>
<dbReference type="CDD" id="cd03232">
    <property type="entry name" value="ABCG_PDR_domain2"/>
    <property type="match status" value="1"/>
</dbReference>
<dbReference type="GeneID" id="120254127"/>